<dbReference type="GO" id="GO:0045936">
    <property type="term" value="P:negative regulation of phosphate metabolic process"/>
    <property type="evidence" value="ECO:0007669"/>
    <property type="project" value="InterPro"/>
</dbReference>
<dbReference type="Gene3D" id="1.20.58.220">
    <property type="entry name" value="Phosphate transport system protein phou homolog 2, domain 2"/>
    <property type="match status" value="1"/>
</dbReference>
<organism evidence="2">
    <name type="scientific">marine sediment metagenome</name>
    <dbReference type="NCBI Taxonomy" id="412755"/>
    <lineage>
        <taxon>unclassified sequences</taxon>
        <taxon>metagenomes</taxon>
        <taxon>ecological metagenomes</taxon>
    </lineage>
</organism>
<dbReference type="EMBL" id="BARS01009113">
    <property type="protein sequence ID" value="GAF69997.1"/>
    <property type="molecule type" value="Genomic_DNA"/>
</dbReference>
<comment type="caution">
    <text evidence="2">The sequence shown here is derived from an EMBL/GenBank/DDBJ whole genome shotgun (WGS) entry which is preliminary data.</text>
</comment>
<reference evidence="2" key="1">
    <citation type="journal article" date="2014" name="Front. Microbiol.">
        <title>High frequency of phylogenetically diverse reductive dehalogenase-homologous genes in deep subseafloor sedimentary metagenomes.</title>
        <authorList>
            <person name="Kawai M."/>
            <person name="Futagami T."/>
            <person name="Toyoda A."/>
            <person name="Takaki Y."/>
            <person name="Nishi S."/>
            <person name="Hori S."/>
            <person name="Arai W."/>
            <person name="Tsubouchi T."/>
            <person name="Morono Y."/>
            <person name="Uchiyama I."/>
            <person name="Ito T."/>
            <person name="Fujiyama A."/>
            <person name="Inagaki F."/>
            <person name="Takami H."/>
        </authorList>
    </citation>
    <scope>NUCLEOTIDE SEQUENCE</scope>
    <source>
        <strain evidence="2">Expedition CK06-06</strain>
    </source>
</reference>
<evidence type="ECO:0000313" key="2">
    <source>
        <dbReference type="EMBL" id="GAF69997.1"/>
    </source>
</evidence>
<proteinExistence type="predicted"/>
<accession>X0S250</accession>
<protein>
    <recommendedName>
        <fullName evidence="1">PhoU domain-containing protein</fullName>
    </recommendedName>
</protein>
<dbReference type="InterPro" id="IPR028366">
    <property type="entry name" value="PhoU"/>
</dbReference>
<gene>
    <name evidence="2" type="ORF">S01H1_17208</name>
</gene>
<dbReference type="InterPro" id="IPR038078">
    <property type="entry name" value="PhoU-like_sf"/>
</dbReference>
<name>X0S250_9ZZZZ</name>
<evidence type="ECO:0000259" key="1">
    <source>
        <dbReference type="Pfam" id="PF01895"/>
    </source>
</evidence>
<dbReference type="InterPro" id="IPR026022">
    <property type="entry name" value="PhoU_dom"/>
</dbReference>
<dbReference type="AlphaFoldDB" id="X0S250"/>
<dbReference type="GO" id="GO:0030643">
    <property type="term" value="P:intracellular phosphate ion homeostasis"/>
    <property type="evidence" value="ECO:0007669"/>
    <property type="project" value="InterPro"/>
</dbReference>
<dbReference type="PANTHER" id="PTHR42930:SF3">
    <property type="entry name" value="PHOSPHATE-SPECIFIC TRANSPORT SYSTEM ACCESSORY PROTEIN PHOU"/>
    <property type="match status" value="1"/>
</dbReference>
<dbReference type="SUPFAM" id="SSF109755">
    <property type="entry name" value="PhoU-like"/>
    <property type="match status" value="1"/>
</dbReference>
<feature type="domain" description="PhoU" evidence="1">
    <location>
        <begin position="24"/>
        <end position="108"/>
    </location>
</feature>
<dbReference type="Pfam" id="PF01895">
    <property type="entry name" value="PhoU"/>
    <property type="match status" value="1"/>
</dbReference>
<sequence>MLKRWLAIFQKDTLMDHAYHRSFEMFDILREMFTTARESLRHMEDTEIGIDIYDKDLEVNRFEREVRREVFNHLAVSGPERLPSGLALVSIIIDIERIGDYTKNIVELALNHPGKLHGAKYEEDLQRVEAAVEENLAKTKSCFESCDEASALELLKKYDWVNPVCDERLMELVKEEDNSIRPGDAVSLALYFRWLKRINSHLRNVITSVVNPFDRIGFKPKKK</sequence>
<dbReference type="PANTHER" id="PTHR42930">
    <property type="entry name" value="PHOSPHATE-SPECIFIC TRANSPORT SYSTEM ACCESSORY PROTEIN PHOU"/>
    <property type="match status" value="1"/>
</dbReference>